<feature type="compositionally biased region" description="Low complexity" evidence="1">
    <location>
        <begin position="241"/>
        <end position="261"/>
    </location>
</feature>
<feature type="compositionally biased region" description="Low complexity" evidence="1">
    <location>
        <begin position="194"/>
        <end position="233"/>
    </location>
</feature>
<protein>
    <submittedName>
        <fullName evidence="2">Uncharacterized protein</fullName>
    </submittedName>
</protein>
<keyword evidence="3" id="KW-1185">Reference proteome</keyword>
<sequence length="261" mass="27178">MHASPLSSQCASPVASQHASQKSSGYSSPVVSHHSSEQTFKAPSATETEDGIAVEPPNKRLIHNQGKSLNCHPSSHSSREDRDPKRSEVASPSARDVNVAKRSASEGVKISHANSLSTADVQTGPVIDKDAASKTLSETDPRHLQSTTDKPPSGKSSSSVLNIRPSRESHSTEHNQGETGPPGKETSSAGGTLTKTPSSHSRTSTSSQHSASSKTSSGSGKSSSSSQKSCLSGKHSRKSSRASPTSSRANNSSPPTFNVQF</sequence>
<reference evidence="2 3" key="1">
    <citation type="journal article" date="2017" name="PLoS Biol.">
        <title>The sea cucumber genome provides insights into morphological evolution and visceral regeneration.</title>
        <authorList>
            <person name="Zhang X."/>
            <person name="Sun L."/>
            <person name="Yuan J."/>
            <person name="Sun Y."/>
            <person name="Gao Y."/>
            <person name="Zhang L."/>
            <person name="Li S."/>
            <person name="Dai H."/>
            <person name="Hamel J.F."/>
            <person name="Liu C."/>
            <person name="Yu Y."/>
            <person name="Liu S."/>
            <person name="Lin W."/>
            <person name="Guo K."/>
            <person name="Jin S."/>
            <person name="Xu P."/>
            <person name="Storey K.B."/>
            <person name="Huan P."/>
            <person name="Zhang T."/>
            <person name="Zhou Y."/>
            <person name="Zhang J."/>
            <person name="Lin C."/>
            <person name="Li X."/>
            <person name="Xing L."/>
            <person name="Huo D."/>
            <person name="Sun M."/>
            <person name="Wang L."/>
            <person name="Mercier A."/>
            <person name="Li F."/>
            <person name="Yang H."/>
            <person name="Xiang J."/>
        </authorList>
    </citation>
    <scope>NUCLEOTIDE SEQUENCE [LARGE SCALE GENOMIC DNA]</scope>
    <source>
        <strain evidence="2">Shaxun</strain>
        <tissue evidence="2">Muscle</tissue>
    </source>
</reference>
<evidence type="ECO:0000256" key="1">
    <source>
        <dbReference type="SAM" id="MobiDB-lite"/>
    </source>
</evidence>
<feature type="compositionally biased region" description="Basic and acidic residues" evidence="1">
    <location>
        <begin position="127"/>
        <end position="143"/>
    </location>
</feature>
<comment type="caution">
    <text evidence="2">The sequence shown here is derived from an EMBL/GenBank/DDBJ whole genome shotgun (WGS) entry which is preliminary data.</text>
</comment>
<feature type="compositionally biased region" description="Basic and acidic residues" evidence="1">
    <location>
        <begin position="165"/>
        <end position="176"/>
    </location>
</feature>
<gene>
    <name evidence="2" type="ORF">BSL78_28340</name>
</gene>
<feature type="compositionally biased region" description="Basic and acidic residues" evidence="1">
    <location>
        <begin position="77"/>
        <end position="88"/>
    </location>
</feature>
<organism evidence="2 3">
    <name type="scientific">Stichopus japonicus</name>
    <name type="common">Sea cucumber</name>
    <dbReference type="NCBI Taxonomy" id="307972"/>
    <lineage>
        <taxon>Eukaryota</taxon>
        <taxon>Metazoa</taxon>
        <taxon>Echinodermata</taxon>
        <taxon>Eleutherozoa</taxon>
        <taxon>Echinozoa</taxon>
        <taxon>Holothuroidea</taxon>
        <taxon>Aspidochirotacea</taxon>
        <taxon>Aspidochirotida</taxon>
        <taxon>Stichopodidae</taxon>
        <taxon>Apostichopus</taxon>
    </lineage>
</organism>
<feature type="compositionally biased region" description="Polar residues" evidence="1">
    <location>
        <begin position="65"/>
        <end position="76"/>
    </location>
</feature>
<evidence type="ECO:0000313" key="3">
    <source>
        <dbReference type="Proteomes" id="UP000230750"/>
    </source>
</evidence>
<dbReference type="Proteomes" id="UP000230750">
    <property type="component" value="Unassembled WGS sequence"/>
</dbReference>
<feature type="compositionally biased region" description="Polar residues" evidence="1">
    <location>
        <begin position="144"/>
        <end position="161"/>
    </location>
</feature>
<dbReference type="AlphaFoldDB" id="A0A2G8JGF9"/>
<feature type="compositionally biased region" description="Polar residues" evidence="1">
    <location>
        <begin position="112"/>
        <end position="121"/>
    </location>
</feature>
<name>A0A2G8JGF9_STIJA</name>
<dbReference type="STRING" id="307972.A0A2G8JGF9"/>
<dbReference type="EMBL" id="MRZV01002065">
    <property type="protein sequence ID" value="PIK34837.1"/>
    <property type="molecule type" value="Genomic_DNA"/>
</dbReference>
<proteinExistence type="predicted"/>
<feature type="region of interest" description="Disordered" evidence="1">
    <location>
        <begin position="1"/>
        <end position="261"/>
    </location>
</feature>
<feature type="compositionally biased region" description="Polar residues" evidence="1">
    <location>
        <begin position="1"/>
        <end position="30"/>
    </location>
</feature>
<accession>A0A2G8JGF9</accession>
<evidence type="ECO:0000313" key="2">
    <source>
        <dbReference type="EMBL" id="PIK34837.1"/>
    </source>
</evidence>